<dbReference type="EMBL" id="JACYFS010000001">
    <property type="protein sequence ID" value="MBD8082045.1"/>
    <property type="molecule type" value="Genomic_DNA"/>
</dbReference>
<sequence length="150" mass="16552">MERKITFLMFAIPVLGFSQSAIGSINSGALSGNDLAHSVGEIYVIPSNPDDAASGTMGLLQSTTVQLLGISEAVKDNIKVYPNPTADFIYIKLESKTKVHEFEIYDIAGRIVLKGKIDSEKLDLRHLKEGNYMIKFKNTDIKAIKIIKKH</sequence>
<evidence type="ECO:0000313" key="4">
    <source>
        <dbReference type="EMBL" id="MBD8082045.1"/>
    </source>
</evidence>
<comment type="caution">
    <text evidence="4">The sequence shown here is derived from an EMBL/GenBank/DDBJ whole genome shotgun (WGS) entry which is preliminary data.</text>
</comment>
<protein>
    <submittedName>
        <fullName evidence="4">T9SS type A sorting domain-containing protein</fullName>
    </submittedName>
</protein>
<feature type="signal peptide" evidence="2">
    <location>
        <begin position="1"/>
        <end position="23"/>
    </location>
</feature>
<dbReference type="Pfam" id="PF18962">
    <property type="entry name" value="Por_Secre_tail"/>
    <property type="match status" value="1"/>
</dbReference>
<evidence type="ECO:0000256" key="2">
    <source>
        <dbReference type="SAM" id="SignalP"/>
    </source>
</evidence>
<dbReference type="NCBIfam" id="TIGR04183">
    <property type="entry name" value="Por_Secre_tail"/>
    <property type="match status" value="1"/>
</dbReference>
<proteinExistence type="predicted"/>
<feature type="domain" description="Secretion system C-terminal sorting" evidence="3">
    <location>
        <begin position="80"/>
        <end position="144"/>
    </location>
</feature>
<evidence type="ECO:0000256" key="1">
    <source>
        <dbReference type="ARBA" id="ARBA00022729"/>
    </source>
</evidence>
<evidence type="ECO:0000259" key="3">
    <source>
        <dbReference type="Pfam" id="PF18962"/>
    </source>
</evidence>
<keyword evidence="5" id="KW-1185">Reference proteome</keyword>
<evidence type="ECO:0000313" key="5">
    <source>
        <dbReference type="Proteomes" id="UP000637299"/>
    </source>
</evidence>
<feature type="chain" id="PRO_5045203846" evidence="2">
    <location>
        <begin position="24"/>
        <end position="150"/>
    </location>
</feature>
<organism evidence="4 5">
    <name type="scientific">Chryseobacterium caseinilyticum</name>
    <dbReference type="NCBI Taxonomy" id="2771428"/>
    <lineage>
        <taxon>Bacteria</taxon>
        <taxon>Pseudomonadati</taxon>
        <taxon>Bacteroidota</taxon>
        <taxon>Flavobacteriia</taxon>
        <taxon>Flavobacteriales</taxon>
        <taxon>Weeksellaceae</taxon>
        <taxon>Chryseobacterium group</taxon>
        <taxon>Chryseobacterium</taxon>
    </lineage>
</organism>
<dbReference type="RefSeq" id="WP_191735717.1">
    <property type="nucleotide sequence ID" value="NZ_JACYFS010000001.1"/>
</dbReference>
<gene>
    <name evidence="4" type="ORF">IC610_06345</name>
</gene>
<accession>A0ABR8ZAW3</accession>
<dbReference type="Proteomes" id="UP000637299">
    <property type="component" value="Unassembled WGS sequence"/>
</dbReference>
<dbReference type="InterPro" id="IPR026444">
    <property type="entry name" value="Secre_tail"/>
</dbReference>
<name>A0ABR8ZAW3_9FLAO</name>
<reference evidence="4 5" key="1">
    <citation type="submission" date="2020-09" db="EMBL/GenBank/DDBJ databases">
        <title>Genome seq and assembly of Chryseobacterium sp.</title>
        <authorList>
            <person name="Chhetri G."/>
        </authorList>
    </citation>
    <scope>NUCLEOTIDE SEQUENCE [LARGE SCALE GENOMIC DNA]</scope>
    <source>
        <strain evidence="4 5">GCR10</strain>
    </source>
</reference>
<keyword evidence="1 2" id="KW-0732">Signal</keyword>